<evidence type="ECO:0000313" key="3">
    <source>
        <dbReference type="Proteomes" id="UP000248975"/>
    </source>
</evidence>
<dbReference type="NCBIfam" id="TIGR02459">
    <property type="entry name" value="CbtB"/>
    <property type="match status" value="1"/>
</dbReference>
<keyword evidence="1" id="KW-0812">Transmembrane</keyword>
<keyword evidence="1" id="KW-0472">Membrane</keyword>
<protein>
    <submittedName>
        <fullName evidence="2">Cobalt transporter</fullName>
    </submittedName>
</protein>
<comment type="caution">
    <text evidence="2">The sequence shown here is derived from an EMBL/GenBank/DDBJ whole genome shotgun (WGS) entry which is preliminary data.</text>
</comment>
<name>A0A2W5SBD9_CERSP</name>
<dbReference type="Proteomes" id="UP000248975">
    <property type="component" value="Unassembled WGS sequence"/>
</dbReference>
<feature type="transmembrane region" description="Helical" evidence="1">
    <location>
        <begin position="15"/>
        <end position="35"/>
    </location>
</feature>
<evidence type="ECO:0000256" key="1">
    <source>
        <dbReference type="SAM" id="Phobius"/>
    </source>
</evidence>
<dbReference type="InterPro" id="IPR012667">
    <property type="entry name" value="CbtB_put"/>
</dbReference>
<dbReference type="EMBL" id="QFQS01000001">
    <property type="protein sequence ID" value="PZQ99339.1"/>
    <property type="molecule type" value="Genomic_DNA"/>
</dbReference>
<accession>A0A2W5SBD9</accession>
<proteinExistence type="predicted"/>
<reference evidence="2 3" key="1">
    <citation type="submission" date="2017-08" db="EMBL/GenBank/DDBJ databases">
        <title>Infants hospitalized years apart are colonized by the same room-sourced microbial strains.</title>
        <authorList>
            <person name="Brooks B."/>
            <person name="Olm M.R."/>
            <person name="Firek B.A."/>
            <person name="Baker R."/>
            <person name="Thomas B.C."/>
            <person name="Morowitz M.J."/>
            <person name="Banfield J.F."/>
        </authorList>
    </citation>
    <scope>NUCLEOTIDE SEQUENCE [LARGE SCALE GENOMIC DNA]</scope>
    <source>
        <strain evidence="2">S2_003_000_R2_11</strain>
    </source>
</reference>
<dbReference type="AlphaFoldDB" id="A0A2W5SBD9"/>
<organism evidence="2 3">
    <name type="scientific">Cereibacter sphaeroides</name>
    <name type="common">Rhodobacter sphaeroides</name>
    <dbReference type="NCBI Taxonomy" id="1063"/>
    <lineage>
        <taxon>Bacteria</taxon>
        <taxon>Pseudomonadati</taxon>
        <taxon>Pseudomonadota</taxon>
        <taxon>Alphaproteobacteria</taxon>
        <taxon>Rhodobacterales</taxon>
        <taxon>Paracoccaceae</taxon>
        <taxon>Cereibacter</taxon>
    </lineage>
</organism>
<gene>
    <name evidence="2" type="ORF">DI533_01215</name>
</gene>
<keyword evidence="1" id="KW-1133">Transmembrane helix</keyword>
<evidence type="ECO:0000313" key="2">
    <source>
        <dbReference type="EMBL" id="PZQ99339.1"/>
    </source>
</evidence>
<dbReference type="Pfam" id="PF09489">
    <property type="entry name" value="CbtB"/>
    <property type="match status" value="1"/>
</dbReference>
<sequence length="56" mass="5986">MNTTITSSAKTESTIMPIVFVALVGVFLVFLTGLAQSQTLHDAAHDVRHSSGFPCH</sequence>